<keyword evidence="3" id="KW-0378">Hydrolase</keyword>
<protein>
    <submittedName>
        <fullName evidence="7">Chymotrypsin-like elastase family member 2A</fullName>
    </submittedName>
</protein>
<dbReference type="PROSITE" id="PS00135">
    <property type="entry name" value="TRYPSIN_SER"/>
    <property type="match status" value="1"/>
</dbReference>
<dbReference type="InterPro" id="IPR043504">
    <property type="entry name" value="Peptidase_S1_PA_chymotrypsin"/>
</dbReference>
<dbReference type="PANTHER" id="PTHR24276:SF98">
    <property type="entry name" value="FI18310P1-RELATED"/>
    <property type="match status" value="1"/>
</dbReference>
<keyword evidence="6" id="KW-1185">Reference proteome</keyword>
<reference evidence="7" key="1">
    <citation type="submission" date="2025-08" db="UniProtKB">
        <authorList>
            <consortium name="RefSeq"/>
        </authorList>
    </citation>
    <scope>IDENTIFICATION</scope>
</reference>
<dbReference type="PRINTS" id="PR00722">
    <property type="entry name" value="CHYMOTRYPSIN"/>
</dbReference>
<dbReference type="InterPro" id="IPR009003">
    <property type="entry name" value="Peptidase_S1_PA"/>
</dbReference>
<dbReference type="InterPro" id="IPR001254">
    <property type="entry name" value="Trypsin_dom"/>
</dbReference>
<feature type="signal peptide" evidence="4">
    <location>
        <begin position="1"/>
        <end position="23"/>
    </location>
</feature>
<evidence type="ECO:0000259" key="5">
    <source>
        <dbReference type="PROSITE" id="PS50240"/>
    </source>
</evidence>
<dbReference type="Pfam" id="PF00089">
    <property type="entry name" value="Trypsin"/>
    <property type="match status" value="1"/>
</dbReference>
<dbReference type="Gene3D" id="2.40.10.10">
    <property type="entry name" value="Trypsin-like serine proteases"/>
    <property type="match status" value="1"/>
</dbReference>
<evidence type="ECO:0000313" key="6">
    <source>
        <dbReference type="Proteomes" id="UP000694888"/>
    </source>
</evidence>
<evidence type="ECO:0000256" key="4">
    <source>
        <dbReference type="SAM" id="SignalP"/>
    </source>
</evidence>
<evidence type="ECO:0000256" key="2">
    <source>
        <dbReference type="ARBA" id="ARBA00023157"/>
    </source>
</evidence>
<comment type="similarity">
    <text evidence="1">Belongs to the peptidase S1 family.</text>
</comment>
<dbReference type="InterPro" id="IPR001314">
    <property type="entry name" value="Peptidase_S1A"/>
</dbReference>
<dbReference type="RefSeq" id="XP_035829798.1">
    <property type="nucleotide sequence ID" value="XM_035973905.1"/>
</dbReference>
<feature type="domain" description="Peptidase S1" evidence="5">
    <location>
        <begin position="113"/>
        <end position="345"/>
    </location>
</feature>
<dbReference type="SUPFAM" id="SSF50494">
    <property type="entry name" value="Trypsin-like serine proteases"/>
    <property type="match status" value="1"/>
</dbReference>
<evidence type="ECO:0000256" key="1">
    <source>
        <dbReference type="ARBA" id="ARBA00007664"/>
    </source>
</evidence>
<sequence length="345" mass="38119">MARRFTLDCCFIFACSLFIGAHGRAFGQPSESELPEDDLEYEKIFSGKPVSMEATHNKMAFLSEDKYGPEKVEIYLFNETSAPPILGAKNTTTFDVVVKEENEPSGYSLDKRIVGGSQAQEGEFPYHVAVIFQRNGFFYYTCGGTLVAKNKVLTAAHCVDVTRRSYYVVLGISSLAGVGSNPDAQLISVSRVEMHEDYVDYHFYDIAMLTLAENADLTSPKVELINTAFWTDARWTGVCKLSGWGLLEGGGSTPSELQKTPFRVTSIYNCGYQWFQSTNRLYVIPMHVCTLNEGISSCNGDSGGPLVCNGRLAGIVSWGATGCTGELPSVYTRVSFFTKWIKERL</sequence>
<feature type="chain" id="PRO_5046648300" evidence="4">
    <location>
        <begin position="24"/>
        <end position="345"/>
    </location>
</feature>
<accession>A0ABM1W555</accession>
<dbReference type="PANTHER" id="PTHR24276">
    <property type="entry name" value="POLYSERASE-RELATED"/>
    <property type="match status" value="1"/>
</dbReference>
<dbReference type="InterPro" id="IPR033116">
    <property type="entry name" value="TRYPSIN_SER"/>
</dbReference>
<dbReference type="PROSITE" id="PS00134">
    <property type="entry name" value="TRYPSIN_HIS"/>
    <property type="match status" value="1"/>
</dbReference>
<evidence type="ECO:0000313" key="7">
    <source>
        <dbReference type="RefSeq" id="XP_035829798.1"/>
    </source>
</evidence>
<dbReference type="SMART" id="SM00020">
    <property type="entry name" value="Tryp_SPc"/>
    <property type="match status" value="1"/>
</dbReference>
<keyword evidence="4" id="KW-0732">Signal</keyword>
<evidence type="ECO:0000256" key="3">
    <source>
        <dbReference type="RuleBase" id="RU363034"/>
    </source>
</evidence>
<keyword evidence="2" id="KW-1015">Disulfide bond</keyword>
<dbReference type="CDD" id="cd00190">
    <property type="entry name" value="Tryp_SPc"/>
    <property type="match status" value="1"/>
</dbReference>
<keyword evidence="3" id="KW-0645">Protease</keyword>
<name>A0ABM1W555_APLCA</name>
<gene>
    <name evidence="7" type="primary">LOC106014201</name>
</gene>
<dbReference type="InterPro" id="IPR050430">
    <property type="entry name" value="Peptidase_S1"/>
</dbReference>
<proteinExistence type="inferred from homology"/>
<organism evidence="6 7">
    <name type="scientific">Aplysia californica</name>
    <name type="common">California sea hare</name>
    <dbReference type="NCBI Taxonomy" id="6500"/>
    <lineage>
        <taxon>Eukaryota</taxon>
        <taxon>Metazoa</taxon>
        <taxon>Spiralia</taxon>
        <taxon>Lophotrochozoa</taxon>
        <taxon>Mollusca</taxon>
        <taxon>Gastropoda</taxon>
        <taxon>Heterobranchia</taxon>
        <taxon>Euthyneura</taxon>
        <taxon>Tectipleura</taxon>
        <taxon>Aplysiida</taxon>
        <taxon>Aplysioidea</taxon>
        <taxon>Aplysiidae</taxon>
        <taxon>Aplysia</taxon>
    </lineage>
</organism>
<dbReference type="PROSITE" id="PS50240">
    <property type="entry name" value="TRYPSIN_DOM"/>
    <property type="match status" value="1"/>
</dbReference>
<dbReference type="GeneID" id="106014201"/>
<dbReference type="InterPro" id="IPR018114">
    <property type="entry name" value="TRYPSIN_HIS"/>
</dbReference>
<keyword evidence="3" id="KW-0720">Serine protease</keyword>
<dbReference type="Proteomes" id="UP000694888">
    <property type="component" value="Unplaced"/>
</dbReference>